<feature type="compositionally biased region" description="Low complexity" evidence="1">
    <location>
        <begin position="116"/>
        <end position="133"/>
    </location>
</feature>
<gene>
    <name evidence="2" type="ORF">DL89DRAFT_169665</name>
</gene>
<dbReference type="RefSeq" id="XP_040742764.1">
    <property type="nucleotide sequence ID" value="XM_040883777.1"/>
</dbReference>
<feature type="compositionally biased region" description="Low complexity" evidence="1">
    <location>
        <begin position="92"/>
        <end position="104"/>
    </location>
</feature>
<keyword evidence="3" id="KW-1185">Reference proteome</keyword>
<proteinExistence type="predicted"/>
<dbReference type="AlphaFoldDB" id="A0A1Y1W6I9"/>
<evidence type="ECO:0000256" key="1">
    <source>
        <dbReference type="SAM" id="MobiDB-lite"/>
    </source>
</evidence>
<sequence>MSQQPPMTPTGNSAAQYQSSFRVSMPDRNSLASPMTRQGPPQATPASAGNAYKTPARALRDISNTYTDMTPAQGYSKVPPPNAKPSSTLDIASSALMTPPSSSSVRRTGAPGNPRSMHTMSPTSMQSTPTAQPATSRPLQPPPPPPVFGHGHYPSNASPLANEIIMPRLGLPNHSAASSPWPCQLPHVGCCIGDKPAGTQLQRQHRVYFTINTEPLALSVHGVPTPRVLWQ</sequence>
<name>A0A1Y1W6I9_9FUNG</name>
<evidence type="ECO:0000313" key="2">
    <source>
        <dbReference type="EMBL" id="ORX69032.1"/>
    </source>
</evidence>
<accession>A0A1Y1W6I9</accession>
<comment type="caution">
    <text evidence="2">The sequence shown here is derived from an EMBL/GenBank/DDBJ whole genome shotgun (WGS) entry which is preliminary data.</text>
</comment>
<reference evidence="2 3" key="1">
    <citation type="submission" date="2016-07" db="EMBL/GenBank/DDBJ databases">
        <title>Pervasive Adenine N6-methylation of Active Genes in Fungi.</title>
        <authorList>
            <consortium name="DOE Joint Genome Institute"/>
            <person name="Mondo S.J."/>
            <person name="Dannebaum R.O."/>
            <person name="Kuo R.C."/>
            <person name="Labutti K."/>
            <person name="Haridas S."/>
            <person name="Kuo A."/>
            <person name="Salamov A."/>
            <person name="Ahrendt S.R."/>
            <person name="Lipzen A."/>
            <person name="Sullivan W."/>
            <person name="Andreopoulos W.B."/>
            <person name="Clum A."/>
            <person name="Lindquist E."/>
            <person name="Daum C."/>
            <person name="Ramamoorthy G.K."/>
            <person name="Gryganskyi A."/>
            <person name="Culley D."/>
            <person name="Magnuson J.K."/>
            <person name="James T.Y."/>
            <person name="O'Malley M.A."/>
            <person name="Stajich J.E."/>
            <person name="Spatafora J.W."/>
            <person name="Visel A."/>
            <person name="Grigoriev I.V."/>
        </authorList>
    </citation>
    <scope>NUCLEOTIDE SEQUENCE [LARGE SCALE GENOMIC DNA]</scope>
    <source>
        <strain evidence="2 3">ATCC 12442</strain>
    </source>
</reference>
<protein>
    <submittedName>
        <fullName evidence="2">Uncharacterized protein</fullName>
    </submittedName>
</protein>
<feature type="compositionally biased region" description="Polar residues" evidence="1">
    <location>
        <begin position="30"/>
        <end position="47"/>
    </location>
</feature>
<dbReference type="EMBL" id="MCFD01000008">
    <property type="protein sequence ID" value="ORX69032.1"/>
    <property type="molecule type" value="Genomic_DNA"/>
</dbReference>
<feature type="region of interest" description="Disordered" evidence="1">
    <location>
        <begin position="1"/>
        <end position="155"/>
    </location>
</feature>
<feature type="compositionally biased region" description="Polar residues" evidence="1">
    <location>
        <begin position="1"/>
        <end position="22"/>
    </location>
</feature>
<evidence type="ECO:0000313" key="3">
    <source>
        <dbReference type="Proteomes" id="UP000193922"/>
    </source>
</evidence>
<dbReference type="GeneID" id="63800425"/>
<dbReference type="Proteomes" id="UP000193922">
    <property type="component" value="Unassembled WGS sequence"/>
</dbReference>
<organism evidence="2 3">
    <name type="scientific">Linderina pennispora</name>
    <dbReference type="NCBI Taxonomy" id="61395"/>
    <lineage>
        <taxon>Eukaryota</taxon>
        <taxon>Fungi</taxon>
        <taxon>Fungi incertae sedis</taxon>
        <taxon>Zoopagomycota</taxon>
        <taxon>Kickxellomycotina</taxon>
        <taxon>Kickxellomycetes</taxon>
        <taxon>Kickxellales</taxon>
        <taxon>Kickxellaceae</taxon>
        <taxon>Linderina</taxon>
    </lineage>
</organism>